<name>A0A0C5WMI4_9GAMM</name>
<evidence type="ECO:0000259" key="2">
    <source>
        <dbReference type="Pfam" id="PF00497"/>
    </source>
</evidence>
<keyword evidence="1" id="KW-0732">Signal</keyword>
<dbReference type="OrthoDB" id="6194758at2"/>
<feature type="domain" description="Solute-binding protein family 3/N-terminal" evidence="2">
    <location>
        <begin position="35"/>
        <end position="256"/>
    </location>
</feature>
<proteinExistence type="predicted"/>
<dbReference type="HOGENOM" id="CLU_088519_0_0_6"/>
<dbReference type="AlphaFoldDB" id="A0A0C5WMI4"/>
<gene>
    <name evidence="3" type="ORF">H744_1c1220</name>
</gene>
<dbReference type="PATRIC" id="fig|658445.3.peg.1320"/>
<evidence type="ECO:0000313" key="3">
    <source>
        <dbReference type="EMBL" id="AJR06244.1"/>
    </source>
</evidence>
<sequence>MKIKTLLSICIAATLPLYTAASFAEHAETVNYYVIAKQAEPFQIENDNNHQGIVTDIVKTIFEESPYEIEYHTYPFNRMITLLEAGGEPNWITYGSPSWGGVQAENLSDNPIYNVHHVLLSSNSSPFNFNTMQDLQDKVVVLLHGFDYPQLEPYIEKGDIEELRVKDYSAAFRVINKLPGDTAFVEMESRIKYNLNKQNKNKEKFNMTSFNNIIPDYPIYLAFDPKMDPKLQTFINQRLNNLKSTGKIDNIVNKYL</sequence>
<dbReference type="Pfam" id="PF00497">
    <property type="entry name" value="SBP_bac_3"/>
    <property type="match status" value="1"/>
</dbReference>
<protein>
    <submittedName>
        <fullName evidence="3">Amino acid ABC transporter</fullName>
    </submittedName>
</protein>
<feature type="chain" id="PRO_5002195318" evidence="1">
    <location>
        <begin position="28"/>
        <end position="256"/>
    </location>
</feature>
<organism evidence="3 4">
    <name type="scientific">Photobacterium gaetbulicola Gung47</name>
    <dbReference type="NCBI Taxonomy" id="658445"/>
    <lineage>
        <taxon>Bacteria</taxon>
        <taxon>Pseudomonadati</taxon>
        <taxon>Pseudomonadota</taxon>
        <taxon>Gammaproteobacteria</taxon>
        <taxon>Vibrionales</taxon>
        <taxon>Vibrionaceae</taxon>
        <taxon>Photobacterium</taxon>
    </lineage>
</organism>
<dbReference type="EMBL" id="CP005973">
    <property type="protein sequence ID" value="AJR06244.1"/>
    <property type="molecule type" value="Genomic_DNA"/>
</dbReference>
<keyword evidence="4" id="KW-1185">Reference proteome</keyword>
<accession>A0A0C5WMI4</accession>
<dbReference type="STRING" id="658445.H744_1c1220"/>
<dbReference type="KEGG" id="pgb:H744_1c1220"/>
<feature type="signal peptide" evidence="1">
    <location>
        <begin position="1"/>
        <end position="27"/>
    </location>
</feature>
<dbReference type="InterPro" id="IPR001638">
    <property type="entry name" value="Solute-binding_3/MltF_N"/>
</dbReference>
<reference evidence="3 4" key="1">
    <citation type="submission" date="2013-05" db="EMBL/GenBank/DDBJ databases">
        <title>Complete genome sequence of the lipase-producing bacterium Photobacterium gaetbulicola Gung47.</title>
        <authorList>
            <person name="Kim Y.-O."/>
        </authorList>
    </citation>
    <scope>NUCLEOTIDE SEQUENCE [LARGE SCALE GENOMIC DNA]</scope>
    <source>
        <strain evidence="3 4">Gung47</strain>
    </source>
</reference>
<dbReference type="Proteomes" id="UP000032303">
    <property type="component" value="Chromosome 1"/>
</dbReference>
<evidence type="ECO:0000313" key="4">
    <source>
        <dbReference type="Proteomes" id="UP000032303"/>
    </source>
</evidence>
<dbReference type="SUPFAM" id="SSF53850">
    <property type="entry name" value="Periplasmic binding protein-like II"/>
    <property type="match status" value="1"/>
</dbReference>
<dbReference type="Gene3D" id="3.40.190.10">
    <property type="entry name" value="Periplasmic binding protein-like II"/>
    <property type="match status" value="3"/>
</dbReference>
<evidence type="ECO:0000256" key="1">
    <source>
        <dbReference type="SAM" id="SignalP"/>
    </source>
</evidence>